<dbReference type="Proteomes" id="UP000424527">
    <property type="component" value="Unassembled WGS sequence"/>
</dbReference>
<evidence type="ECO:0000313" key="1">
    <source>
        <dbReference type="EMBL" id="KAE8280242.1"/>
    </source>
</evidence>
<organism evidence="1 2">
    <name type="scientific">Larimichthys crocea</name>
    <name type="common">Large yellow croaker</name>
    <name type="synonym">Pseudosciaena crocea</name>
    <dbReference type="NCBI Taxonomy" id="215358"/>
    <lineage>
        <taxon>Eukaryota</taxon>
        <taxon>Metazoa</taxon>
        <taxon>Chordata</taxon>
        <taxon>Craniata</taxon>
        <taxon>Vertebrata</taxon>
        <taxon>Euteleostomi</taxon>
        <taxon>Actinopterygii</taxon>
        <taxon>Neopterygii</taxon>
        <taxon>Teleostei</taxon>
        <taxon>Neoteleostei</taxon>
        <taxon>Acanthomorphata</taxon>
        <taxon>Eupercaria</taxon>
        <taxon>Sciaenidae</taxon>
        <taxon>Larimichthys</taxon>
    </lineage>
</organism>
<sequence length="677" mass="76815">MEHLGHFLSLQCVPKINAESERALLLGLCKSFTRERVLLLYKKFLTDEASQDEALYMTAEDDEGGNSSYWSAFIDVPKRKTGRTVFQLLELFDLEELRCENIPHECGQEPKHMLFLYLIQLLAIFVSRCMEEKDLATVMNVASAPFLEVNFCNPLCAATLGKPMFIPYYEGEREGERTKMGNRMLMVKDSSLKMMGGQTDEKALKICSYLMSDNVMAYMQCGIFGTISNMLPCHANSDFTEEVMATIGRSMSKFSDAVRHQSANLMMELSKASNSCLYIVGVGFAGQNKGNTLYFGNMFTGPEEKRPPLSQGRERVKGEVKIFTSVALGISDNAMMKTMLSMALKPDQKNNLDDMLSTSYKSVGVSKVIRGIFLYARYHHALNAGEFTEVARVKGMSDPRYNSMYHKQELTYDSKYQLTVCHRALPMCTLTLAMTMTQTVMMIMGFFYAELARLAYLPDTVDVILCKRLVSLTMAAKFRHEKNTVNTNVFKALYGDSLKLSGSMFCRPARFGINHSDLEAMEWLQADDECLPSYMKTSLKLIGDTRRVVRKIMKEKGCCYNRVVFMSEAGIMSFASMFANQEYMIHAPTMALSNMRVFSNSVDSYGTVKMSKRWGCSYPVKIYSNRCTRRQVDIVRYHIFLEYLMGELERANRVRGPAVRRSLNRVSGKTPQANLRS</sequence>
<accession>A0A6G0HMI2</accession>
<keyword evidence="2" id="KW-1185">Reference proteome</keyword>
<proteinExistence type="predicted"/>
<gene>
    <name evidence="1" type="ORF">D5F01_LYC20796</name>
</gene>
<protein>
    <submittedName>
        <fullName evidence="1">Uncharacterized protein</fullName>
    </submittedName>
</protein>
<evidence type="ECO:0000313" key="2">
    <source>
        <dbReference type="Proteomes" id="UP000424527"/>
    </source>
</evidence>
<reference evidence="1 2" key="1">
    <citation type="submission" date="2019-07" db="EMBL/GenBank/DDBJ databases">
        <title>Chromosome genome assembly for large yellow croaker.</title>
        <authorList>
            <person name="Xiao S."/>
        </authorList>
    </citation>
    <scope>NUCLEOTIDE SEQUENCE [LARGE SCALE GENOMIC DNA]</scope>
    <source>
        <strain evidence="1">JMULYC20181020</strain>
        <tissue evidence="1">Muscle</tissue>
    </source>
</reference>
<comment type="caution">
    <text evidence="1">The sequence shown here is derived from an EMBL/GenBank/DDBJ whole genome shotgun (WGS) entry which is preliminary data.</text>
</comment>
<name>A0A6G0HMI2_LARCR</name>
<dbReference type="EMBL" id="REGW02000021">
    <property type="protein sequence ID" value="KAE8280242.1"/>
    <property type="molecule type" value="Genomic_DNA"/>
</dbReference>
<dbReference type="AlphaFoldDB" id="A0A6G0HMI2"/>